<evidence type="ECO:0000256" key="11">
    <source>
        <dbReference type="ARBA" id="ARBA00047761"/>
    </source>
</evidence>
<dbReference type="InterPro" id="IPR036420">
    <property type="entry name" value="BRCT_dom_sf"/>
</dbReference>
<dbReference type="SMART" id="SM00577">
    <property type="entry name" value="CPDc"/>
    <property type="match status" value="1"/>
</dbReference>
<evidence type="ECO:0000259" key="16">
    <source>
        <dbReference type="PROSITE" id="PS50172"/>
    </source>
</evidence>
<feature type="compositionally biased region" description="Low complexity" evidence="15">
    <location>
        <begin position="1"/>
        <end position="16"/>
    </location>
</feature>
<keyword evidence="9" id="KW-0804">Transcription</keyword>
<keyword evidence="10 14" id="KW-0539">Nucleus</keyword>
<dbReference type="InterPro" id="IPR004274">
    <property type="entry name" value="FCP1_dom"/>
</dbReference>
<dbReference type="Gene3D" id="3.40.50.10190">
    <property type="entry name" value="BRCT domain"/>
    <property type="match status" value="1"/>
</dbReference>
<dbReference type="InterPro" id="IPR039189">
    <property type="entry name" value="Fcp1"/>
</dbReference>
<dbReference type="InterPro" id="IPR011947">
    <property type="entry name" value="FCP1_euk"/>
</dbReference>
<comment type="function">
    <text evidence="14">This promotes the activity of RNA polymerase II.</text>
</comment>
<dbReference type="CDD" id="cd07521">
    <property type="entry name" value="HAD_FCP1-like"/>
    <property type="match status" value="1"/>
</dbReference>
<dbReference type="InterPro" id="IPR036412">
    <property type="entry name" value="HAD-like_sf"/>
</dbReference>
<protein>
    <recommendedName>
        <fullName evidence="14">RNA polymerase II C-terminal domain phosphatase-like</fullName>
        <ecNumber evidence="14">3.1.3.16</ecNumber>
    </recommendedName>
</protein>
<keyword evidence="4" id="KW-0678">Repressor</keyword>
<dbReference type="PROSITE" id="PS50172">
    <property type="entry name" value="BRCT"/>
    <property type="match status" value="1"/>
</dbReference>
<dbReference type="PANTHER" id="PTHR23081:SF36">
    <property type="entry name" value="RNA POLYMERASE II SUBUNIT A C-TERMINAL DOMAIN PHOSPHATASE"/>
    <property type="match status" value="1"/>
</dbReference>
<reference evidence="18 19" key="1">
    <citation type="submission" date="2023-10" db="EMBL/GenBank/DDBJ databases">
        <title>Chromosome-scale genome assembly provides insights into flower coloration mechanisms of Canna indica.</title>
        <authorList>
            <person name="Li C."/>
        </authorList>
    </citation>
    <scope>NUCLEOTIDE SEQUENCE [LARGE SCALE GENOMIC DNA]</scope>
    <source>
        <tissue evidence="18">Flower</tissue>
    </source>
</reference>
<dbReference type="GO" id="GO:0003723">
    <property type="term" value="F:RNA binding"/>
    <property type="evidence" value="ECO:0007669"/>
    <property type="project" value="UniProtKB-KW"/>
</dbReference>
<evidence type="ECO:0000256" key="14">
    <source>
        <dbReference type="RuleBase" id="RU366066"/>
    </source>
</evidence>
<dbReference type="PROSITE" id="PS50969">
    <property type="entry name" value="FCP1"/>
    <property type="match status" value="1"/>
</dbReference>
<comment type="cofactor">
    <cofactor evidence="1">
        <name>Mn(2+)</name>
        <dbReference type="ChEBI" id="CHEBI:29035"/>
    </cofactor>
</comment>
<keyword evidence="8" id="KW-0805">Transcription regulation</keyword>
<evidence type="ECO:0000313" key="18">
    <source>
        <dbReference type="EMBL" id="WOK92424.1"/>
    </source>
</evidence>
<evidence type="ECO:0000256" key="7">
    <source>
        <dbReference type="ARBA" id="ARBA00022884"/>
    </source>
</evidence>
<evidence type="ECO:0000256" key="5">
    <source>
        <dbReference type="ARBA" id="ARBA00022723"/>
    </source>
</evidence>
<comment type="subcellular location">
    <subcellularLocation>
        <location evidence="3 14">Nucleus</location>
    </subcellularLocation>
</comment>
<keyword evidence="6 14" id="KW-0378">Hydrolase</keyword>
<dbReference type="CDD" id="cd17729">
    <property type="entry name" value="BRCT_CTDP1"/>
    <property type="match status" value="1"/>
</dbReference>
<accession>A0AAQ3Q0N2</accession>
<evidence type="ECO:0000256" key="12">
    <source>
        <dbReference type="ARBA" id="ARBA00048336"/>
    </source>
</evidence>
<keyword evidence="19" id="KW-1185">Reference proteome</keyword>
<dbReference type="SUPFAM" id="SSF52113">
    <property type="entry name" value="BRCT domain"/>
    <property type="match status" value="1"/>
</dbReference>
<proteinExistence type="predicted"/>
<dbReference type="EC" id="3.1.3.16" evidence="14"/>
<gene>
    <name evidence="18" type="ORF">Cni_G01115</name>
</gene>
<evidence type="ECO:0000256" key="8">
    <source>
        <dbReference type="ARBA" id="ARBA00023015"/>
    </source>
</evidence>
<evidence type="ECO:0000256" key="13">
    <source>
        <dbReference type="ARBA" id="ARBA00063107"/>
    </source>
</evidence>
<dbReference type="FunFam" id="3.40.50.10190:FF:000014">
    <property type="entry name" value="RNA polymerase II C-terminal domain phosphatase-like 3"/>
    <property type="match status" value="1"/>
</dbReference>
<name>A0AAQ3Q0N2_9LILI</name>
<evidence type="ECO:0000256" key="4">
    <source>
        <dbReference type="ARBA" id="ARBA00022491"/>
    </source>
</evidence>
<dbReference type="NCBIfam" id="TIGR02250">
    <property type="entry name" value="FCP1_euk"/>
    <property type="match status" value="1"/>
</dbReference>
<dbReference type="GO" id="GO:0008420">
    <property type="term" value="F:RNA polymerase II CTD heptapeptide repeat phosphatase activity"/>
    <property type="evidence" value="ECO:0007669"/>
    <property type="project" value="UniProtKB-UniRule"/>
</dbReference>
<evidence type="ECO:0000313" key="19">
    <source>
        <dbReference type="Proteomes" id="UP001327560"/>
    </source>
</evidence>
<dbReference type="Gene3D" id="3.40.50.1000">
    <property type="entry name" value="HAD superfamily/HAD-like"/>
    <property type="match status" value="1"/>
</dbReference>
<dbReference type="InterPro" id="IPR023214">
    <property type="entry name" value="HAD_sf"/>
</dbReference>
<evidence type="ECO:0000256" key="6">
    <source>
        <dbReference type="ARBA" id="ARBA00022801"/>
    </source>
</evidence>
<evidence type="ECO:0000256" key="10">
    <source>
        <dbReference type="ARBA" id="ARBA00023242"/>
    </source>
</evidence>
<evidence type="ECO:0000256" key="1">
    <source>
        <dbReference type="ARBA" id="ARBA00001936"/>
    </source>
</evidence>
<organism evidence="18 19">
    <name type="scientific">Canna indica</name>
    <name type="common">Indian-shot</name>
    <dbReference type="NCBI Taxonomy" id="4628"/>
    <lineage>
        <taxon>Eukaryota</taxon>
        <taxon>Viridiplantae</taxon>
        <taxon>Streptophyta</taxon>
        <taxon>Embryophyta</taxon>
        <taxon>Tracheophyta</taxon>
        <taxon>Spermatophyta</taxon>
        <taxon>Magnoliopsida</taxon>
        <taxon>Liliopsida</taxon>
        <taxon>Zingiberales</taxon>
        <taxon>Cannaceae</taxon>
        <taxon>Canna</taxon>
    </lineage>
</organism>
<evidence type="ECO:0000256" key="9">
    <source>
        <dbReference type="ARBA" id="ARBA00023163"/>
    </source>
</evidence>
<dbReference type="InterPro" id="IPR001357">
    <property type="entry name" value="BRCT_dom"/>
</dbReference>
<comment type="catalytic activity">
    <reaction evidence="12 14">
        <text>O-phospho-L-threonyl-[protein] + H2O = L-threonyl-[protein] + phosphate</text>
        <dbReference type="Rhea" id="RHEA:47004"/>
        <dbReference type="Rhea" id="RHEA-COMP:11060"/>
        <dbReference type="Rhea" id="RHEA-COMP:11605"/>
        <dbReference type="ChEBI" id="CHEBI:15377"/>
        <dbReference type="ChEBI" id="CHEBI:30013"/>
        <dbReference type="ChEBI" id="CHEBI:43474"/>
        <dbReference type="ChEBI" id="CHEBI:61977"/>
        <dbReference type="EC" id="3.1.3.16"/>
    </reaction>
</comment>
<comment type="subunit">
    <text evidence="13">Interacts with RAP74.</text>
</comment>
<dbReference type="PANTHER" id="PTHR23081">
    <property type="entry name" value="RNA POLYMERASE II CTD PHOSPHATASE"/>
    <property type="match status" value="1"/>
</dbReference>
<comment type="catalytic activity">
    <reaction evidence="11 14">
        <text>O-phospho-L-seryl-[protein] + H2O = L-seryl-[protein] + phosphate</text>
        <dbReference type="Rhea" id="RHEA:20629"/>
        <dbReference type="Rhea" id="RHEA-COMP:9863"/>
        <dbReference type="Rhea" id="RHEA-COMP:11604"/>
        <dbReference type="ChEBI" id="CHEBI:15377"/>
        <dbReference type="ChEBI" id="CHEBI:29999"/>
        <dbReference type="ChEBI" id="CHEBI:43474"/>
        <dbReference type="ChEBI" id="CHEBI:83421"/>
        <dbReference type="EC" id="3.1.3.16"/>
    </reaction>
</comment>
<sequence length="461" mass="52298">MSLAAESPLQSSSSSEDFAAFLDAELELTSSDNSPHEEEEADNDESGLQEQRSKRRKVEDLKNLADLETSTMVERNQEHIGTSSHGENGICPPHPGFFKGLCMRCGKLEEDDESGVALAYIHKDLRLGTREMERLRGVDQKKSLHAKKLILILDLDHTLLNSTRLADICPEEEYLLRQVDSMKDDPDRSLFKLGSMHMLTKLRPFVHNFLKEASSIFDMYVYTMAERSYALEIVKLLDPAKIYFDSKVITQSDCTQRHQKGLDVVLGAESIVVILDDTEAVWHKHKGNLIQLERYHFFASSCRQFGSNAKSLSVSMKDERETDGTLATILNVLKRVHQMFFDPALGSDISSRDVRQVLKAIRQEILQGCKIVFSGLFPCESQAQDQPIWKMAERLGATCCTEVDLSVTHVVSINPGTKKSHWALQNDKFLVSPHWIEATSFLWQRQKEDNFTINKFRSQNG</sequence>
<evidence type="ECO:0000256" key="2">
    <source>
        <dbReference type="ARBA" id="ARBA00001946"/>
    </source>
</evidence>
<dbReference type="GO" id="GO:0046872">
    <property type="term" value="F:metal ion binding"/>
    <property type="evidence" value="ECO:0007669"/>
    <property type="project" value="UniProtKB-KW"/>
</dbReference>
<keyword evidence="7" id="KW-0694">RNA-binding</keyword>
<evidence type="ECO:0000259" key="17">
    <source>
        <dbReference type="PROSITE" id="PS50969"/>
    </source>
</evidence>
<evidence type="ECO:0000256" key="15">
    <source>
        <dbReference type="SAM" id="MobiDB-lite"/>
    </source>
</evidence>
<dbReference type="GO" id="GO:0009651">
    <property type="term" value="P:response to salt stress"/>
    <property type="evidence" value="ECO:0007669"/>
    <property type="project" value="UniProtKB-ARBA"/>
</dbReference>
<evidence type="ECO:0000256" key="3">
    <source>
        <dbReference type="ARBA" id="ARBA00004123"/>
    </source>
</evidence>
<dbReference type="Pfam" id="PF03031">
    <property type="entry name" value="NIF"/>
    <property type="match status" value="1"/>
</dbReference>
<keyword evidence="5" id="KW-0479">Metal-binding</keyword>
<dbReference type="Proteomes" id="UP001327560">
    <property type="component" value="Chromosome 1"/>
</dbReference>
<feature type="domain" description="FCP1 homology" evidence="17">
    <location>
        <begin position="144"/>
        <end position="315"/>
    </location>
</feature>
<dbReference type="GO" id="GO:0005634">
    <property type="term" value="C:nucleus"/>
    <property type="evidence" value="ECO:0007669"/>
    <property type="project" value="UniProtKB-SubCell"/>
</dbReference>
<dbReference type="Pfam" id="PF00533">
    <property type="entry name" value="BRCT"/>
    <property type="match status" value="1"/>
</dbReference>
<comment type="cofactor">
    <cofactor evidence="2">
        <name>Mg(2+)</name>
        <dbReference type="ChEBI" id="CHEBI:18420"/>
    </cofactor>
</comment>
<dbReference type="FunFam" id="3.40.50.1000:FF:000125">
    <property type="entry name" value="RNA polymerase II C-terminal domain phosphatase-like 4"/>
    <property type="match status" value="1"/>
</dbReference>
<dbReference type="SUPFAM" id="SSF56784">
    <property type="entry name" value="HAD-like"/>
    <property type="match status" value="1"/>
</dbReference>
<dbReference type="EMBL" id="CP136890">
    <property type="protein sequence ID" value="WOK92424.1"/>
    <property type="molecule type" value="Genomic_DNA"/>
</dbReference>
<feature type="region of interest" description="Disordered" evidence="15">
    <location>
        <begin position="1"/>
        <end position="70"/>
    </location>
</feature>
<feature type="domain" description="BRCT" evidence="16">
    <location>
        <begin position="361"/>
        <end position="453"/>
    </location>
</feature>
<dbReference type="AlphaFoldDB" id="A0AAQ3Q0N2"/>
<feature type="compositionally biased region" description="Acidic residues" evidence="15">
    <location>
        <begin position="37"/>
        <end position="47"/>
    </location>
</feature>